<dbReference type="PANTHER" id="PTHR39206">
    <property type="entry name" value="SLL8004 PROTEIN"/>
    <property type="match status" value="1"/>
</dbReference>
<sequence>MDGRRPQLWVVAGPNGAGKTTLVTHRVATRIPVVNPDAIAQELPLIDGRLDERRAGTMAIELRDALLRAGESLAIETTLSGNSALRFMTAAKAAGYRTTLVFVGLRNAETSGRRVADRVRRGGHPVPVSAILRRYPDTLAKLPRAMDLAERAFVLDNSGERRRLLLVIEDERVRFLARDLPAWFRNALPDLA</sequence>
<dbReference type="SUPFAM" id="SSF52540">
    <property type="entry name" value="P-loop containing nucleoside triphosphate hydrolases"/>
    <property type="match status" value="1"/>
</dbReference>
<dbReference type="InterPro" id="IPR027417">
    <property type="entry name" value="P-loop_NTPase"/>
</dbReference>
<evidence type="ECO:0000256" key="1">
    <source>
        <dbReference type="ARBA" id="ARBA00022741"/>
    </source>
</evidence>
<name>A0A2A2SFQ5_9SPHN</name>
<dbReference type="GO" id="GO:0016301">
    <property type="term" value="F:kinase activity"/>
    <property type="evidence" value="ECO:0007669"/>
    <property type="project" value="InterPro"/>
</dbReference>
<dbReference type="InterPro" id="IPR010488">
    <property type="entry name" value="Zeta_toxin_domain"/>
</dbReference>
<dbReference type="Pfam" id="PF06414">
    <property type="entry name" value="Zeta_toxin"/>
    <property type="match status" value="1"/>
</dbReference>
<keyword evidence="2" id="KW-0067">ATP-binding</keyword>
<evidence type="ECO:0000313" key="5">
    <source>
        <dbReference type="Proteomes" id="UP000218151"/>
    </source>
</evidence>
<gene>
    <name evidence="4" type="ORF">CKY28_10570</name>
</gene>
<comment type="caution">
    <text evidence="4">The sequence shown here is derived from an EMBL/GenBank/DDBJ whole genome shotgun (WGS) entry which is preliminary data.</text>
</comment>
<accession>A0A2A2SFQ5</accession>
<protein>
    <submittedName>
        <fullName evidence="4">Zeta toxin family protein</fullName>
    </submittedName>
</protein>
<reference evidence="5" key="1">
    <citation type="submission" date="2017-09" db="EMBL/GenBank/DDBJ databases">
        <authorList>
            <person name="Feng G."/>
            <person name="Zhu H."/>
        </authorList>
    </citation>
    <scope>NUCLEOTIDE SEQUENCE [LARGE SCALE GENOMIC DNA]</scope>
    <source>
        <strain evidence="5">1PNM-20</strain>
    </source>
</reference>
<dbReference type="OrthoDB" id="9791543at2"/>
<dbReference type="AlphaFoldDB" id="A0A2A2SFQ5"/>
<dbReference type="EMBL" id="NSLI01000003">
    <property type="protein sequence ID" value="PAX08032.1"/>
    <property type="molecule type" value="Genomic_DNA"/>
</dbReference>
<dbReference type="PANTHER" id="PTHR39206:SF1">
    <property type="entry name" value="SLL8004 PROTEIN"/>
    <property type="match status" value="1"/>
</dbReference>
<dbReference type="Proteomes" id="UP000218151">
    <property type="component" value="Unassembled WGS sequence"/>
</dbReference>
<feature type="domain" description="Zeta toxin" evidence="3">
    <location>
        <begin position="4"/>
        <end position="135"/>
    </location>
</feature>
<dbReference type="RefSeq" id="WP_095998275.1">
    <property type="nucleotide sequence ID" value="NZ_NSLI01000003.1"/>
</dbReference>
<organism evidence="4 5">
    <name type="scientific">Sphingomonas lenta</name>
    <dbReference type="NCBI Taxonomy" id="1141887"/>
    <lineage>
        <taxon>Bacteria</taxon>
        <taxon>Pseudomonadati</taxon>
        <taxon>Pseudomonadota</taxon>
        <taxon>Alphaproteobacteria</taxon>
        <taxon>Sphingomonadales</taxon>
        <taxon>Sphingomonadaceae</taxon>
        <taxon>Sphingomonas</taxon>
    </lineage>
</organism>
<evidence type="ECO:0000313" key="4">
    <source>
        <dbReference type="EMBL" id="PAX08032.1"/>
    </source>
</evidence>
<evidence type="ECO:0000259" key="3">
    <source>
        <dbReference type="Pfam" id="PF06414"/>
    </source>
</evidence>
<dbReference type="GO" id="GO:0005524">
    <property type="term" value="F:ATP binding"/>
    <property type="evidence" value="ECO:0007669"/>
    <property type="project" value="UniProtKB-KW"/>
</dbReference>
<keyword evidence="5" id="KW-1185">Reference proteome</keyword>
<evidence type="ECO:0000256" key="2">
    <source>
        <dbReference type="ARBA" id="ARBA00022840"/>
    </source>
</evidence>
<proteinExistence type="predicted"/>
<dbReference type="Gene3D" id="3.40.50.300">
    <property type="entry name" value="P-loop containing nucleotide triphosphate hydrolases"/>
    <property type="match status" value="1"/>
</dbReference>
<keyword evidence="1" id="KW-0547">Nucleotide-binding</keyword>